<protein>
    <submittedName>
        <fullName evidence="3">Cysteine desulfurase</fullName>
        <ecNumber evidence="3">2.8.1.7</ecNumber>
    </submittedName>
</protein>
<dbReference type="InterPro" id="IPR000192">
    <property type="entry name" value="Aminotrans_V_dom"/>
</dbReference>
<dbReference type="Pfam" id="PF00027">
    <property type="entry name" value="cNMP_binding"/>
    <property type="match status" value="2"/>
</dbReference>
<dbReference type="InterPro" id="IPR015422">
    <property type="entry name" value="PyrdxlP-dep_Trfase_small"/>
</dbReference>
<proteinExistence type="predicted"/>
<feature type="region of interest" description="Disordered" evidence="1">
    <location>
        <begin position="147"/>
        <end position="167"/>
    </location>
</feature>
<dbReference type="Gene3D" id="3.90.1150.10">
    <property type="entry name" value="Aspartate Aminotransferase, domain 1"/>
    <property type="match status" value="1"/>
</dbReference>
<evidence type="ECO:0000256" key="1">
    <source>
        <dbReference type="SAM" id="MobiDB-lite"/>
    </source>
</evidence>
<dbReference type="SUPFAM" id="SSF53383">
    <property type="entry name" value="PLP-dependent transferases"/>
    <property type="match status" value="1"/>
</dbReference>
<feature type="domain" description="Cyclic nucleotide-binding" evidence="2">
    <location>
        <begin position="15"/>
        <end position="134"/>
    </location>
</feature>
<dbReference type="SUPFAM" id="SSF51206">
    <property type="entry name" value="cAMP-binding domain-like"/>
    <property type="match status" value="2"/>
</dbReference>
<dbReference type="AlphaFoldDB" id="A0A6J4SP49"/>
<dbReference type="EMBL" id="CADCVR010000063">
    <property type="protein sequence ID" value="CAA9500097.1"/>
    <property type="molecule type" value="Genomic_DNA"/>
</dbReference>
<dbReference type="InterPro" id="IPR015421">
    <property type="entry name" value="PyrdxlP-dep_Trfase_major"/>
</dbReference>
<dbReference type="EC" id="2.8.1.7" evidence="3"/>
<dbReference type="Pfam" id="PF00266">
    <property type="entry name" value="Aminotran_5"/>
    <property type="match status" value="1"/>
</dbReference>
<reference evidence="3" key="1">
    <citation type="submission" date="2020-02" db="EMBL/GenBank/DDBJ databases">
        <authorList>
            <person name="Meier V. D."/>
        </authorList>
    </citation>
    <scope>NUCLEOTIDE SEQUENCE</scope>
    <source>
        <strain evidence="3">AVDCRST_MAG53</strain>
    </source>
</reference>
<dbReference type="InterPro" id="IPR018490">
    <property type="entry name" value="cNMP-bd_dom_sf"/>
</dbReference>
<dbReference type="GO" id="GO:0031071">
    <property type="term" value="F:cysteine desulfurase activity"/>
    <property type="evidence" value="ECO:0007669"/>
    <property type="project" value="UniProtKB-EC"/>
</dbReference>
<evidence type="ECO:0000313" key="3">
    <source>
        <dbReference type="EMBL" id="CAA9500097.1"/>
    </source>
</evidence>
<dbReference type="InterPro" id="IPR000595">
    <property type="entry name" value="cNMP-bd_dom"/>
</dbReference>
<dbReference type="SMART" id="SM00100">
    <property type="entry name" value="cNMP"/>
    <property type="match status" value="2"/>
</dbReference>
<gene>
    <name evidence="3" type="ORF">AVDCRST_MAG53-1894</name>
</gene>
<dbReference type="Gene3D" id="3.40.640.10">
    <property type="entry name" value="Type I PLP-dependent aspartate aminotransferase-like (Major domain)"/>
    <property type="match status" value="1"/>
</dbReference>
<name>A0A6J4SP49_9ACTN</name>
<dbReference type="Gene3D" id="2.60.120.10">
    <property type="entry name" value="Jelly Rolls"/>
    <property type="match status" value="2"/>
</dbReference>
<dbReference type="InterPro" id="IPR015424">
    <property type="entry name" value="PyrdxlP-dep_Trfase"/>
</dbReference>
<organism evidence="3">
    <name type="scientific">uncultured Solirubrobacteraceae bacterium</name>
    <dbReference type="NCBI Taxonomy" id="1162706"/>
    <lineage>
        <taxon>Bacteria</taxon>
        <taxon>Bacillati</taxon>
        <taxon>Actinomycetota</taxon>
        <taxon>Thermoleophilia</taxon>
        <taxon>Solirubrobacterales</taxon>
        <taxon>Solirubrobacteraceae</taxon>
        <taxon>environmental samples</taxon>
    </lineage>
</organism>
<dbReference type="InterPro" id="IPR014710">
    <property type="entry name" value="RmlC-like_jellyroll"/>
</dbReference>
<keyword evidence="3" id="KW-0808">Transferase</keyword>
<dbReference type="PANTHER" id="PTHR43686:SF1">
    <property type="entry name" value="AMINOTRAN_5 DOMAIN-CONTAINING PROTEIN"/>
    <property type="match status" value="1"/>
</dbReference>
<evidence type="ECO:0000259" key="2">
    <source>
        <dbReference type="PROSITE" id="PS50042"/>
    </source>
</evidence>
<dbReference type="PROSITE" id="PS50042">
    <property type="entry name" value="CNMP_BINDING_3"/>
    <property type="match status" value="2"/>
</dbReference>
<dbReference type="CDD" id="cd00038">
    <property type="entry name" value="CAP_ED"/>
    <property type="match status" value="2"/>
</dbReference>
<accession>A0A6J4SP49</accession>
<feature type="domain" description="Cyclic nucleotide-binding" evidence="2">
    <location>
        <begin position="181"/>
        <end position="300"/>
    </location>
</feature>
<dbReference type="PANTHER" id="PTHR43686">
    <property type="entry name" value="SULFURTRANSFERASE-RELATED"/>
    <property type="match status" value="1"/>
</dbReference>
<sequence>MAREPALEVLAGSDLFTDLDDDERRELATLLRPFSLAADGVLFRQGTPADRMYFVTSGRLAVHRTGARAIVPLAVSEPGAVLGEMALAAATPHSGTAIALEPSTGFALDTGEFAVLRRLDRPLAHKVLDRLARHLCARVRAVTGAVARDGAGDPTSRDGRASPQWHDPSPARLALLRSCGFFAGFGDEDLPGVLERMRERTLTDREIVFAAGAPGDALYVVAEGTVEVTLQRDELRVRLGVLGPGKVFGEVALVDGGPRSATCAAVGDGRVLELGKDAFASLAETYSPLSLRLLEALIANLVAAHDRLDRAREPLAAESRLATRGAGDESPELLDPFAALAPSAEQRGALVELIGRSVIGDDLVLPGPFGSKRIVYADYTASGRSLSFIEDFVHREVLPLYANTHTESSATGRQTMRLRDDARRIVHGAVGGSEDDVVVFCGSGATSAIDKIVRTLGLRIPEALEARYGLSALIPRNERPVVFIGPYEHHSNELPWRESIAELRVIREDADGRLDLDHLREELELHADRSLRIGSFSAASNVTGILTDVDQVATLLHRHGALSFWDYAAAGPYIDIDMNPQGARPDGHLAYKDAVFLSPHKFIGGPGTPGILVAKRALFSNLVPSVPGGGTVAFVTVGEHAYLGEIEHREEAGTPAIVESIRAGLVFQLKNAVGIDAIREREEAHVRRAIASWKSNPNIDILGSTELPRLSIVSLGLRHPRGMLHQHFVVAVLNDLFGIQARGGCFCAGPYLQRLHDLDEDLVQAMECEVLRGNEGVKLGWFRVNFNYFVSTTVVDYIVDAVHLIANDGAKLLPLYRFDPFTGLWHHRDARARPPVSLYDVSYSGAEMEFGAPRATAPERVLRDQLEQARSLIASLDDRSAGETIEDPALPPSFEAIRWFPLPQEASARPA</sequence>